<keyword evidence="3" id="KW-0732">Signal</keyword>
<dbReference type="InterPro" id="IPR036318">
    <property type="entry name" value="FAD-bd_PCMH-like_sf"/>
</dbReference>
<dbReference type="Pfam" id="PF08031">
    <property type="entry name" value="BBE"/>
    <property type="match status" value="1"/>
</dbReference>
<comment type="caution">
    <text evidence="5">The sequence shown here is derived from an EMBL/GenBank/DDBJ whole genome shotgun (WGS) entry which is preliminary data.</text>
</comment>
<dbReference type="OrthoDB" id="9983560at2759"/>
<sequence>MRKAIQFAFSFAIWSIVATAKYNPPLFHFETSSLDNDIVHSHNFQPRGNRQQKPCKTYPSDAEWPSKTQWDAFNATLSGALIATVPEASPCYASNANTSTQCDDLTKSWSNSSLRIDDATSIRSILFQGMTCMPPSYAPRFLFTRPNASTCSVGGFPAYTVNATTVEQIQRAVLFAKDQNIRLVIKNTGHDFGAKSTGMGALSVWTHYLKDTEYIEKYADSKEQDGYGGPAVKLGAGVQVFEAYALAKRYGITLVGGEGRTVGHIGGYIQGGGHSPLTSIWGMAADHVLSINLVTASGTFITANSTQNTDLFWALRGGGGSTYGVVTSMVIKAFPKIPVTTMRYNISTGGNFTQAKFWEAQKVYVDNFEKYADLGHYAYYRVRHVNGEIMHDMTSWVAPNTSATNFRASIAPLLEKWKSVGANLDPVIEEHDNFADAWEAGFPQEAWTWNMRQASRFFPRSVLANDTSRAASFDAIKKVFEEGANLIMFNIRNPPGSEAIDNAVNPAWRKILMFALMFVTWSPTDSVDYVTQLSRNLTYEWNPRWKALTPGSGTYMSESDYIEPGWQESFHGSNYPRLYDLKKKWDPEGVFYAQNAVGSEDWVMGETLLGHLPSQNSKLCRK</sequence>
<evidence type="ECO:0000256" key="3">
    <source>
        <dbReference type="SAM" id="SignalP"/>
    </source>
</evidence>
<dbReference type="GO" id="GO:0071949">
    <property type="term" value="F:FAD binding"/>
    <property type="evidence" value="ECO:0007669"/>
    <property type="project" value="InterPro"/>
</dbReference>
<accession>A0A9P4QTX1</accession>
<evidence type="ECO:0000256" key="2">
    <source>
        <dbReference type="ARBA" id="ARBA00023002"/>
    </source>
</evidence>
<dbReference type="InterPro" id="IPR050432">
    <property type="entry name" value="FAD-linked_Oxidoreductases_BP"/>
</dbReference>
<dbReference type="PANTHER" id="PTHR13878:SF91">
    <property type="entry name" value="FAD BINDING DOMAIN PROTEIN (AFU_ORTHOLOGUE AFUA_6G12070)-RELATED"/>
    <property type="match status" value="1"/>
</dbReference>
<keyword evidence="2" id="KW-0560">Oxidoreductase</keyword>
<keyword evidence="6" id="KW-1185">Reference proteome</keyword>
<dbReference type="Proteomes" id="UP000799444">
    <property type="component" value="Unassembled WGS sequence"/>
</dbReference>
<organism evidence="5 6">
    <name type="scientific">Polyplosphaeria fusca</name>
    <dbReference type="NCBI Taxonomy" id="682080"/>
    <lineage>
        <taxon>Eukaryota</taxon>
        <taxon>Fungi</taxon>
        <taxon>Dikarya</taxon>
        <taxon>Ascomycota</taxon>
        <taxon>Pezizomycotina</taxon>
        <taxon>Dothideomycetes</taxon>
        <taxon>Pleosporomycetidae</taxon>
        <taxon>Pleosporales</taxon>
        <taxon>Tetraplosphaeriaceae</taxon>
        <taxon>Polyplosphaeria</taxon>
    </lineage>
</organism>
<dbReference type="GO" id="GO:0016491">
    <property type="term" value="F:oxidoreductase activity"/>
    <property type="evidence" value="ECO:0007669"/>
    <property type="project" value="UniProtKB-KW"/>
</dbReference>
<comment type="similarity">
    <text evidence="1">Belongs to the oxygen-dependent FAD-linked oxidoreductase family.</text>
</comment>
<feature type="domain" description="FAD-binding PCMH-type" evidence="4">
    <location>
        <begin position="153"/>
        <end position="336"/>
    </location>
</feature>
<evidence type="ECO:0000256" key="1">
    <source>
        <dbReference type="ARBA" id="ARBA00005466"/>
    </source>
</evidence>
<reference evidence="5" key="1">
    <citation type="journal article" date="2020" name="Stud. Mycol.">
        <title>101 Dothideomycetes genomes: a test case for predicting lifestyles and emergence of pathogens.</title>
        <authorList>
            <person name="Haridas S."/>
            <person name="Albert R."/>
            <person name="Binder M."/>
            <person name="Bloem J."/>
            <person name="Labutti K."/>
            <person name="Salamov A."/>
            <person name="Andreopoulos B."/>
            <person name="Baker S."/>
            <person name="Barry K."/>
            <person name="Bills G."/>
            <person name="Bluhm B."/>
            <person name="Cannon C."/>
            <person name="Castanera R."/>
            <person name="Culley D."/>
            <person name="Daum C."/>
            <person name="Ezra D."/>
            <person name="Gonzalez J."/>
            <person name="Henrissat B."/>
            <person name="Kuo A."/>
            <person name="Liang C."/>
            <person name="Lipzen A."/>
            <person name="Lutzoni F."/>
            <person name="Magnuson J."/>
            <person name="Mondo S."/>
            <person name="Nolan M."/>
            <person name="Ohm R."/>
            <person name="Pangilinan J."/>
            <person name="Park H.-J."/>
            <person name="Ramirez L."/>
            <person name="Alfaro M."/>
            <person name="Sun H."/>
            <person name="Tritt A."/>
            <person name="Yoshinaga Y."/>
            <person name="Zwiers L.-H."/>
            <person name="Turgeon B."/>
            <person name="Goodwin S."/>
            <person name="Spatafora J."/>
            <person name="Crous P."/>
            <person name="Grigoriev I."/>
        </authorList>
    </citation>
    <scope>NUCLEOTIDE SEQUENCE</scope>
    <source>
        <strain evidence="5">CBS 125425</strain>
    </source>
</reference>
<dbReference type="PANTHER" id="PTHR13878">
    <property type="entry name" value="GULONOLACTONE OXIDASE"/>
    <property type="match status" value="1"/>
</dbReference>
<protein>
    <submittedName>
        <fullName evidence="5">FAD binding domain-containing protein</fullName>
    </submittedName>
</protein>
<dbReference type="InterPro" id="IPR016169">
    <property type="entry name" value="FAD-bd_PCMH_sub2"/>
</dbReference>
<dbReference type="InterPro" id="IPR012951">
    <property type="entry name" value="BBE"/>
</dbReference>
<feature type="chain" id="PRO_5040286867" evidence="3">
    <location>
        <begin position="21"/>
        <end position="622"/>
    </location>
</feature>
<feature type="signal peptide" evidence="3">
    <location>
        <begin position="1"/>
        <end position="20"/>
    </location>
</feature>
<dbReference type="Gene3D" id="3.30.465.10">
    <property type="match status" value="2"/>
</dbReference>
<dbReference type="PROSITE" id="PS51387">
    <property type="entry name" value="FAD_PCMH"/>
    <property type="match status" value="1"/>
</dbReference>
<dbReference type="InterPro" id="IPR016166">
    <property type="entry name" value="FAD-bd_PCMH"/>
</dbReference>
<dbReference type="SUPFAM" id="SSF56176">
    <property type="entry name" value="FAD-binding/transporter-associated domain-like"/>
    <property type="match status" value="1"/>
</dbReference>
<dbReference type="InterPro" id="IPR006094">
    <property type="entry name" value="Oxid_FAD_bind_N"/>
</dbReference>
<evidence type="ECO:0000259" key="4">
    <source>
        <dbReference type="PROSITE" id="PS51387"/>
    </source>
</evidence>
<dbReference type="AlphaFoldDB" id="A0A9P4QTX1"/>
<dbReference type="EMBL" id="ML996174">
    <property type="protein sequence ID" value="KAF2732609.1"/>
    <property type="molecule type" value="Genomic_DNA"/>
</dbReference>
<dbReference type="Pfam" id="PF01565">
    <property type="entry name" value="FAD_binding_4"/>
    <property type="match status" value="1"/>
</dbReference>
<gene>
    <name evidence="5" type="ORF">EJ04DRAFT_544568</name>
</gene>
<name>A0A9P4QTX1_9PLEO</name>
<evidence type="ECO:0000313" key="5">
    <source>
        <dbReference type="EMBL" id="KAF2732609.1"/>
    </source>
</evidence>
<evidence type="ECO:0000313" key="6">
    <source>
        <dbReference type="Proteomes" id="UP000799444"/>
    </source>
</evidence>
<proteinExistence type="inferred from homology"/>